<dbReference type="Proteomes" id="UP000767854">
    <property type="component" value="Unassembled WGS sequence"/>
</dbReference>
<sequence>MALKAAQMANAGDSIDEIVTQIESEVPRTDIYVSLDTLKYAVKGGRVPNVLGKFLMRIGAKAIMTLKRSGEGTAFGLAFSRKQLDAKIMKHVSKIMATDGIERYSLVHAGNPKCAAEYAEQFTQIVGKPPEYITPISAITTIHSGIGSVAISLVRGKANVN</sequence>
<gene>
    <name evidence="2" type="ORF">JOC49_001612</name>
</gene>
<protein>
    <submittedName>
        <fullName evidence="2">DegV family protein with EDD domain</fullName>
    </submittedName>
</protein>
<keyword evidence="3" id="KW-1185">Reference proteome</keyword>
<organism evidence="2 3">
    <name type="scientific">Fusibacter tunisiensis</name>
    <dbReference type="NCBI Taxonomy" id="1008308"/>
    <lineage>
        <taxon>Bacteria</taxon>
        <taxon>Bacillati</taxon>
        <taxon>Bacillota</taxon>
        <taxon>Clostridia</taxon>
        <taxon>Eubacteriales</taxon>
        <taxon>Eubacteriales Family XII. Incertae Sedis</taxon>
        <taxon>Fusibacter</taxon>
    </lineage>
</organism>
<proteinExistence type="predicted"/>
<name>A0ABS2MRQ3_9FIRM</name>
<dbReference type="InterPro" id="IPR003797">
    <property type="entry name" value="DegV"/>
</dbReference>
<reference evidence="2 3" key="1">
    <citation type="submission" date="2021-01" db="EMBL/GenBank/DDBJ databases">
        <title>Genomic Encyclopedia of Type Strains, Phase IV (KMG-IV): sequencing the most valuable type-strain genomes for metagenomic binning, comparative biology and taxonomic classification.</title>
        <authorList>
            <person name="Goeker M."/>
        </authorList>
    </citation>
    <scope>NUCLEOTIDE SEQUENCE [LARGE SCALE GENOMIC DNA]</scope>
    <source>
        <strain evidence="2 3">DSM 24436</strain>
    </source>
</reference>
<dbReference type="PANTHER" id="PTHR33434">
    <property type="entry name" value="DEGV DOMAIN-CONTAINING PROTEIN DR_1986-RELATED"/>
    <property type="match status" value="1"/>
</dbReference>
<keyword evidence="1" id="KW-0446">Lipid-binding</keyword>
<dbReference type="EMBL" id="JAFBDT010000011">
    <property type="protein sequence ID" value="MBM7562069.1"/>
    <property type="molecule type" value="Genomic_DNA"/>
</dbReference>
<accession>A0ABS2MRQ3</accession>
<evidence type="ECO:0000313" key="2">
    <source>
        <dbReference type="EMBL" id="MBM7562069.1"/>
    </source>
</evidence>
<dbReference type="InterPro" id="IPR050270">
    <property type="entry name" value="DegV_domain_contain"/>
</dbReference>
<dbReference type="PANTHER" id="PTHR33434:SF8">
    <property type="entry name" value="DEGV DOMAIN-CONTAINING PROTEIN SPR1019"/>
    <property type="match status" value="1"/>
</dbReference>
<dbReference type="InterPro" id="IPR043168">
    <property type="entry name" value="DegV_C"/>
</dbReference>
<dbReference type="Gene3D" id="3.30.1180.10">
    <property type="match status" value="1"/>
</dbReference>
<dbReference type="Pfam" id="PF02645">
    <property type="entry name" value="DegV"/>
    <property type="match status" value="1"/>
</dbReference>
<dbReference type="PROSITE" id="PS51482">
    <property type="entry name" value="DEGV"/>
    <property type="match status" value="1"/>
</dbReference>
<dbReference type="SUPFAM" id="SSF82549">
    <property type="entry name" value="DAK1/DegV-like"/>
    <property type="match status" value="1"/>
</dbReference>
<comment type="caution">
    <text evidence="2">The sequence shown here is derived from an EMBL/GenBank/DDBJ whole genome shotgun (WGS) entry which is preliminary data.</text>
</comment>
<evidence type="ECO:0000256" key="1">
    <source>
        <dbReference type="ARBA" id="ARBA00023121"/>
    </source>
</evidence>
<evidence type="ECO:0000313" key="3">
    <source>
        <dbReference type="Proteomes" id="UP000767854"/>
    </source>
</evidence>